<evidence type="ECO:0000313" key="2">
    <source>
        <dbReference type="EMBL" id="KAL0821077.1"/>
    </source>
</evidence>
<dbReference type="EMBL" id="JBEDNZ010000018">
    <property type="protein sequence ID" value="KAL0821077.1"/>
    <property type="molecule type" value="Genomic_DNA"/>
</dbReference>
<dbReference type="InterPro" id="IPR029044">
    <property type="entry name" value="Nucleotide-diphossugar_trans"/>
</dbReference>
<dbReference type="PANTHER" id="PTHR22916:SF3">
    <property type="entry name" value="UDP-GLCNAC:BETAGAL BETA-1,3-N-ACETYLGLUCOSAMINYLTRANSFERASE-LIKE PROTEIN 1"/>
    <property type="match status" value="1"/>
</dbReference>
<dbReference type="Proteomes" id="UP001549921">
    <property type="component" value="Unassembled WGS sequence"/>
</dbReference>
<dbReference type="Gene3D" id="3.90.550.10">
    <property type="entry name" value="Spore Coat Polysaccharide Biosynthesis Protein SpsA, Chain A"/>
    <property type="match status" value="1"/>
</dbReference>
<name>A0ABD0SMK2_LOXSC</name>
<accession>A0ABD0SMK2</accession>
<comment type="caution">
    <text evidence="2">The sequence shown here is derived from an EMBL/GenBank/DDBJ whole genome shotgun (WGS) entry which is preliminary data.</text>
</comment>
<proteinExistence type="predicted"/>
<protein>
    <recommendedName>
        <fullName evidence="1">Glycosyltransferase 2-like domain-containing protein</fullName>
    </recommendedName>
</protein>
<reference evidence="2 3" key="1">
    <citation type="submission" date="2024-06" db="EMBL/GenBank/DDBJ databases">
        <title>A chromosome-level genome assembly of beet webworm, Loxostege sticticalis.</title>
        <authorList>
            <person name="Zhang Y."/>
        </authorList>
    </citation>
    <scope>NUCLEOTIDE SEQUENCE [LARGE SCALE GENOMIC DNA]</scope>
    <source>
        <strain evidence="2">AQ028</strain>
        <tissue evidence="2">Male pupae</tissue>
    </source>
</reference>
<dbReference type="SUPFAM" id="SSF53448">
    <property type="entry name" value="Nucleotide-diphospho-sugar transferases"/>
    <property type="match status" value="1"/>
</dbReference>
<dbReference type="PANTHER" id="PTHR22916">
    <property type="entry name" value="GLYCOSYLTRANSFERASE"/>
    <property type="match status" value="1"/>
</dbReference>
<dbReference type="Pfam" id="PF00535">
    <property type="entry name" value="Glycos_transf_2"/>
    <property type="match status" value="1"/>
</dbReference>
<sequence length="346" mass="39288">MTDISVIIPVYNGEKWINNCMKSIASQTIIDTDTKLEIVVFNDGSIDDSEKLLAKWQEYFSSRSVNFVLTGSTLSKGVGAAKNGAVKKSCGTFLCFQDIDDLMHPDRIMLQWKYANINRNTLVGSRVCRVPVNSTPRFVGWANSLTPEQLKLQIYMSYGPTLLMPTWFCHKSVYEKVGGFNESGLGTPEDLIFFYNHVDLGGDLHRIDEELVIYTYHVSATTFSVKRELIWQIQLERLQAIVLSKWTKFMVWNAGKSGRKFVRALSSENLKKVTAFCDVDVKKIGRTNELYCPIKRAVIKKIPVIHFTSARPPLVICVKLDLTKGQFENNLKSLNLKEGEDYILFS</sequence>
<dbReference type="InterPro" id="IPR001173">
    <property type="entry name" value="Glyco_trans_2-like"/>
</dbReference>
<organism evidence="2 3">
    <name type="scientific">Loxostege sticticalis</name>
    <name type="common">Beet webworm moth</name>
    <dbReference type="NCBI Taxonomy" id="481309"/>
    <lineage>
        <taxon>Eukaryota</taxon>
        <taxon>Metazoa</taxon>
        <taxon>Ecdysozoa</taxon>
        <taxon>Arthropoda</taxon>
        <taxon>Hexapoda</taxon>
        <taxon>Insecta</taxon>
        <taxon>Pterygota</taxon>
        <taxon>Neoptera</taxon>
        <taxon>Endopterygota</taxon>
        <taxon>Lepidoptera</taxon>
        <taxon>Glossata</taxon>
        <taxon>Ditrysia</taxon>
        <taxon>Pyraloidea</taxon>
        <taxon>Crambidae</taxon>
        <taxon>Pyraustinae</taxon>
        <taxon>Loxostege</taxon>
    </lineage>
</organism>
<dbReference type="AlphaFoldDB" id="A0ABD0SMK2"/>
<dbReference type="GO" id="GO:0016758">
    <property type="term" value="F:hexosyltransferase activity"/>
    <property type="evidence" value="ECO:0007669"/>
    <property type="project" value="UniProtKB-ARBA"/>
</dbReference>
<evidence type="ECO:0000313" key="3">
    <source>
        <dbReference type="Proteomes" id="UP001549921"/>
    </source>
</evidence>
<gene>
    <name evidence="2" type="ORF">ABMA28_005708</name>
</gene>
<feature type="domain" description="Glycosyltransferase 2-like" evidence="1">
    <location>
        <begin position="5"/>
        <end position="156"/>
    </location>
</feature>
<evidence type="ECO:0000259" key="1">
    <source>
        <dbReference type="Pfam" id="PF00535"/>
    </source>
</evidence>